<dbReference type="Pfam" id="PF14228">
    <property type="entry name" value="MOR2-PAG1_mid"/>
    <property type="match status" value="3"/>
</dbReference>
<feature type="compositionally biased region" description="Polar residues" evidence="1">
    <location>
        <begin position="2412"/>
        <end position="2422"/>
    </location>
</feature>
<feature type="region of interest" description="Disordered" evidence="1">
    <location>
        <begin position="288"/>
        <end position="309"/>
    </location>
</feature>
<feature type="domain" description="Cell morphogenesis central region" evidence="4">
    <location>
        <begin position="1156"/>
        <end position="1422"/>
    </location>
</feature>
<dbReference type="GO" id="GO:0030427">
    <property type="term" value="C:site of polarized growth"/>
    <property type="evidence" value="ECO:0007669"/>
    <property type="project" value="TreeGrafter"/>
</dbReference>
<name>A0AAV9NYF6_9PEZI</name>
<feature type="domain" description="Cell morphogenesis central region" evidence="4">
    <location>
        <begin position="1752"/>
        <end position="1887"/>
    </location>
</feature>
<comment type="caution">
    <text evidence="5">The sequence shown here is derived from an EMBL/GenBank/DDBJ whole genome shotgun (WGS) entry which is preliminary data.</text>
</comment>
<evidence type="ECO:0000259" key="3">
    <source>
        <dbReference type="Pfam" id="PF14225"/>
    </source>
</evidence>
<feature type="compositionally biased region" description="Polar residues" evidence="1">
    <location>
        <begin position="2507"/>
        <end position="2516"/>
    </location>
</feature>
<dbReference type="InterPro" id="IPR025481">
    <property type="entry name" value="Cell_Morphogen_C"/>
</dbReference>
<feature type="region of interest" description="Disordered" evidence="1">
    <location>
        <begin position="2409"/>
        <end position="2516"/>
    </location>
</feature>
<dbReference type="GO" id="GO:0005938">
    <property type="term" value="C:cell cortex"/>
    <property type="evidence" value="ECO:0007669"/>
    <property type="project" value="TreeGrafter"/>
</dbReference>
<keyword evidence="6" id="KW-1185">Reference proteome</keyword>
<evidence type="ECO:0000313" key="5">
    <source>
        <dbReference type="EMBL" id="KAK5165119.1"/>
    </source>
</evidence>
<sequence length="2516" mass="281607">MAWMQAPRNVEDYTSSSPSPERSTGAPSTSYHPASREPSSTRGRALSAASPHNASPRTITPAPQVRANQSIELERKPSASYGHHRQTSIVHGVQHSRNPSLLSTTNVTPLSPQKAMAKSAGPDGPTHGAVPGLKKSPSMSTLHSSKPNGSSMNVNGSFERAESQRRADRMHSQRSKRDYEHQRSHSRMQAPGVPEMRTVGELALHHMFTAFIAEAEERIERCLPKPGRVDTSIENICGPGADPAFDQLLASLGHVSRRDPSSLISSVVNWRKEKRDVMNKLAEANVMRESTNPTQRPTNGSMSVPISPPVPQDVDKIEYTAAVAERRSLTSIYILCRVLIAVLGQTTLKDLNRRDNTAARLEEVIYGQLQLADPEQQMSSMYKRANWTIRGQVVGVMSGLRFKEVAHRYLADLDKAHKRLSIKGLNDTRLAAKTALLVQSMRWLKVQTFPEEAWLNSCEMLHTLARYFTEVHGRVMKYAYAQLFEALLLPIAGTATSELNVRTWRDVLNIVQPRVSQMLPKADHWPHVFPLQAVLLCVSPADQFATQWLPLVASFQPKARDRSARSHALKAICRLVWRYLYRHNESHNAIAKKLDEVIKLVFQGGKRVLISTDPIIADPLIQLIRIIGFKHQDLCFRSIIFPLMNSEQLMDSQLKIENLDPEKTVIAIRAFLAIMSDLEKGEPPAFPQSFECDALLDPSSRSPITHRRTKSQGFAVSAGRTERLSRPVMTENFNEVSREYYATFCKILGNLTIICDNTFGGQAVLDEKLATHTPKTPMAEAFTFNRRDELSNPTDLRQNHYDLLSVAVEALPRCFSSQIQINPLVNLLCTGTAHVQSHIASSSAQSLKSIARQSHAQPVTIGFARFIFNFDDRYGTVSDGSLLGPGHIENTLQLYVELLQIWIEEIEDRTRKVASEPSSEEQSTRHLPLDLSSILAHVDEVESHGLFFLCSPSPVVRAIAVSVLRRVTNFDKALGKPSPRIIDILEGSPDKVISINDERLSVAERSRLQNGLRRGASNSTLVELCSTDMGNDSKLWMKIFPNLVRLSSEECLHAVALTRELVCQRLSHSHRSVYALADPTRQAVPFDPAFPMGRLSTRPIVSSPDVVIEQWKIHLIFACTTLTNIGSNNLQPPKTSMGSQHTRKSSKSSTSSSLDKIASATELFARVVRFLSVPNAQVRRAAVDGLGATNVTLFHTLLEALQPYVADCNAEVKARNAAHQRNTNPPMRSRKTDHLRTETTRLLSLLCHHLHDQPENDDYALTYLVDYAKYTRLFLSDAEVQAEFDFQKLRTYFCTMTEGIYEYVRKVKEPSRYMSFQSRQATFSLIENWCGFSPNESQIRKREDHIRRSILERELDLKNRGVMNSAFEKEKSELQLAALNAMATLCSGPLTFTADNRTLMHFDVRRMLAWIHMIFETPSDRNHNIGRKALHNLIVHNIDEPSLIAQAMRMCYTSKNPKGLASYFEVINRVFTEEGDTPIPYWKVLCAALFILGNEDSDIRMKSARLLRLFEQRQNTTSKLQDLDISVSDKTTAVYKLAQFEVSRRLAKQHPGLAFHIFSEFSAYFKELEPDHQRNMVTAMLPWIQEIHLKVDPAGVPTATTYMLLVNLFEITAKSSITLHNEIQALWQALATGEYGGNVLLVLQFILKICLDKKEQGFIHYAKQIVVFLSQTPAGFRVVDHLLLQIGPRNMASDSSHHVQVPYETGALPYVADISNVVPGGGKIHGLSLGQLCMTLMVDLVVSPFTLPVTQFVPLLHIVLVQWDSQIDIVQDQAREMLVHLIHELVISKVSPERPDIDFKSIEDFIESVRRKDQQIAWPYGDVEGRAAEDDTSLLPEAMAYVIEELVKMFSTAYTGIREEWAKVSMHWAACSNVHVACRSLQVFRCMEIKADRIMLADLVGRLSSTIADLDSRHVLRYSQETLTTLRTSVAALTTQELLLCPEVFWASCACLETVYEKEFQEALAILNLLLDKVDLSDETVLQMLVEARPAVEGQSSFKTLHELARKGMRSSNSMGQSLATMERLTKLPGSHIVGRDERLFFTVLANMPRYLNHFDESRADYSILQSAEVLAAAADGQNLINLGRALRGFAQSKHRLGDDFLAQCTAALVKVNTHDQEFSSLVFLMGMANNQCSWFKVKTMEVLCRIMPAMDMRSPEIALHGPDLISPLLRLLQTEHCQQALDVLDNVMDMSGTPNDSKHLRMSMAGSHSSLATRKEYENTKSLYGIPEQSGWSVPTPAIYSTRTRSFLSRLGQSMMVADGTSMTVSTPELEFQADDHDSYFTRSTVAISGASTIDGNMGELADQLDDLDDFFDDQTPSPLRTPDLARHPSTLIEEREALYDQQALPILHKSLKRNTSVTSFQHGLADFRYPQQPAVMNPAAFAQNEALPVRPGLHNRSITTPVMHIEQGRGQPQNGMSVSRESSDGQEPFSDDEASIGRAHTADEPYHMHSGPKPPTTSSKPGWRGAIQRRLTSSSNSKEAREALKATTSLPLKSPKLPPKVPMTFLNSSASEDS</sequence>
<feature type="domain" description="Cell morphogenesis protein C-terminal" evidence="3">
    <location>
        <begin position="1942"/>
        <end position="2193"/>
    </location>
</feature>
<dbReference type="Pfam" id="PF14225">
    <property type="entry name" value="MOR2-PAG1_C"/>
    <property type="match status" value="1"/>
</dbReference>
<feature type="compositionally biased region" description="Polar residues" evidence="1">
    <location>
        <begin position="12"/>
        <end position="42"/>
    </location>
</feature>
<dbReference type="PANTHER" id="PTHR12295:SF30">
    <property type="entry name" value="PROTEIN FURRY"/>
    <property type="match status" value="1"/>
</dbReference>
<reference evidence="5 6" key="1">
    <citation type="submission" date="2023-08" db="EMBL/GenBank/DDBJ databases">
        <title>Black Yeasts Isolated from many extreme environments.</title>
        <authorList>
            <person name="Coleine C."/>
            <person name="Stajich J.E."/>
            <person name="Selbmann L."/>
        </authorList>
    </citation>
    <scope>NUCLEOTIDE SEQUENCE [LARGE SCALE GENOMIC DNA]</scope>
    <source>
        <strain evidence="5 6">CCFEE 5935</strain>
    </source>
</reference>
<dbReference type="EMBL" id="JAVRRT010000017">
    <property type="protein sequence ID" value="KAK5165119.1"/>
    <property type="molecule type" value="Genomic_DNA"/>
</dbReference>
<protein>
    <submittedName>
        <fullName evidence="5">Cell morphogenesis protein PAG1</fullName>
    </submittedName>
</protein>
<feature type="compositionally biased region" description="Polar residues" evidence="1">
    <location>
        <begin position="95"/>
        <end position="111"/>
    </location>
</feature>
<dbReference type="RefSeq" id="XP_064655262.1">
    <property type="nucleotide sequence ID" value="XM_064806445.1"/>
</dbReference>
<dbReference type="InterPro" id="IPR029473">
    <property type="entry name" value="MOR2-PAG1_mid"/>
</dbReference>
<accession>A0AAV9NYF6</accession>
<evidence type="ECO:0000259" key="4">
    <source>
        <dbReference type="Pfam" id="PF14228"/>
    </source>
</evidence>
<dbReference type="SUPFAM" id="SSF48371">
    <property type="entry name" value="ARM repeat"/>
    <property type="match status" value="2"/>
</dbReference>
<evidence type="ECO:0000256" key="1">
    <source>
        <dbReference type="SAM" id="MobiDB-lite"/>
    </source>
</evidence>
<dbReference type="Pfam" id="PF14222">
    <property type="entry name" value="MOR2-PAG1_N"/>
    <property type="match status" value="1"/>
</dbReference>
<dbReference type="InterPro" id="IPR039867">
    <property type="entry name" value="Furry/Tao3/Mor2"/>
</dbReference>
<feature type="domain" description="Cell morphogenesis protein N-terminal" evidence="2">
    <location>
        <begin position="325"/>
        <end position="903"/>
    </location>
</feature>
<feature type="compositionally biased region" description="Polar residues" evidence="1">
    <location>
        <begin position="1128"/>
        <end position="1140"/>
    </location>
</feature>
<feature type="region of interest" description="Disordered" evidence="1">
    <location>
        <begin position="1128"/>
        <end position="1153"/>
    </location>
</feature>
<dbReference type="PANTHER" id="PTHR12295">
    <property type="entry name" value="FURRY-RELATED"/>
    <property type="match status" value="1"/>
</dbReference>
<organism evidence="5 6">
    <name type="scientific">Saxophila tyrrhenica</name>
    <dbReference type="NCBI Taxonomy" id="1690608"/>
    <lineage>
        <taxon>Eukaryota</taxon>
        <taxon>Fungi</taxon>
        <taxon>Dikarya</taxon>
        <taxon>Ascomycota</taxon>
        <taxon>Pezizomycotina</taxon>
        <taxon>Dothideomycetes</taxon>
        <taxon>Dothideomycetidae</taxon>
        <taxon>Mycosphaerellales</taxon>
        <taxon>Extremaceae</taxon>
        <taxon>Saxophila</taxon>
    </lineage>
</organism>
<evidence type="ECO:0000259" key="2">
    <source>
        <dbReference type="Pfam" id="PF14222"/>
    </source>
</evidence>
<dbReference type="GO" id="GO:0000902">
    <property type="term" value="P:cell morphogenesis"/>
    <property type="evidence" value="ECO:0007669"/>
    <property type="project" value="InterPro"/>
</dbReference>
<evidence type="ECO:0000313" key="6">
    <source>
        <dbReference type="Proteomes" id="UP001337655"/>
    </source>
</evidence>
<feature type="domain" description="Cell morphogenesis central region" evidence="4">
    <location>
        <begin position="1426"/>
        <end position="1653"/>
    </location>
</feature>
<dbReference type="InterPro" id="IPR025614">
    <property type="entry name" value="Cell_morpho_N"/>
</dbReference>
<gene>
    <name evidence="5" type="primary">TAO3</name>
    <name evidence="5" type="ORF">LTR77_009216</name>
</gene>
<feature type="compositionally biased region" description="Polar residues" evidence="1">
    <location>
        <begin position="137"/>
        <end position="156"/>
    </location>
</feature>
<dbReference type="InterPro" id="IPR016024">
    <property type="entry name" value="ARM-type_fold"/>
</dbReference>
<dbReference type="GeneID" id="89930548"/>
<proteinExistence type="predicted"/>
<feature type="region of interest" description="Disordered" evidence="1">
    <location>
        <begin position="1"/>
        <end position="189"/>
    </location>
</feature>
<dbReference type="Proteomes" id="UP001337655">
    <property type="component" value="Unassembled WGS sequence"/>
</dbReference>
<feature type="compositionally biased region" description="Polar residues" evidence="1">
    <location>
        <begin position="288"/>
        <end position="304"/>
    </location>
</feature>
<feature type="compositionally biased region" description="Basic and acidic residues" evidence="1">
    <location>
        <begin position="159"/>
        <end position="183"/>
    </location>
</feature>